<reference evidence="1 2" key="1">
    <citation type="submission" date="2020-07" db="EMBL/GenBank/DDBJ databases">
        <title>Sequencing the genomes of 1000 actinobacteria strains.</title>
        <authorList>
            <person name="Klenk H.-P."/>
        </authorList>
    </citation>
    <scope>NUCLEOTIDE SEQUENCE [LARGE SCALE GENOMIC DNA]</scope>
    <source>
        <strain evidence="1 2">DSM 26474</strain>
    </source>
</reference>
<evidence type="ECO:0000313" key="1">
    <source>
        <dbReference type="EMBL" id="NYD69015.1"/>
    </source>
</evidence>
<comment type="caution">
    <text evidence="1">The sequence shown here is derived from an EMBL/GenBank/DDBJ whole genome shotgun (WGS) entry which is preliminary data.</text>
</comment>
<keyword evidence="2" id="KW-1185">Reference proteome</keyword>
<dbReference type="AlphaFoldDB" id="A0A852SJX8"/>
<dbReference type="Proteomes" id="UP000549913">
    <property type="component" value="Unassembled WGS sequence"/>
</dbReference>
<evidence type="ECO:0000313" key="2">
    <source>
        <dbReference type="Proteomes" id="UP000549913"/>
    </source>
</evidence>
<gene>
    <name evidence="1" type="ORF">BJ984_000173</name>
</gene>
<proteinExistence type="predicted"/>
<dbReference type="RefSeq" id="WP_179546427.1">
    <property type="nucleotide sequence ID" value="NZ_BSEW01000001.1"/>
</dbReference>
<organism evidence="1 2">
    <name type="scientific">Herbiconiux flava</name>
    <dbReference type="NCBI Taxonomy" id="881268"/>
    <lineage>
        <taxon>Bacteria</taxon>
        <taxon>Bacillati</taxon>
        <taxon>Actinomycetota</taxon>
        <taxon>Actinomycetes</taxon>
        <taxon>Micrococcales</taxon>
        <taxon>Microbacteriaceae</taxon>
        <taxon>Herbiconiux</taxon>
    </lineage>
</organism>
<name>A0A852SJX8_9MICO</name>
<accession>A0A852SJX8</accession>
<sequence>MTTDDARTALPRGPLALRDEQSTWCVGPYAVSVSVETDARRRRIARVGVSTTVVVPRARVRLEGPPFAPASLTPPVTGTLFAAIAPAGGMTAWEWWVALAPGSPFVVELPLAGPVAASALTLRVLAGAEELLSWTPSPTPTERLPA</sequence>
<dbReference type="EMBL" id="JACCBM010000001">
    <property type="protein sequence ID" value="NYD69015.1"/>
    <property type="molecule type" value="Genomic_DNA"/>
</dbReference>
<protein>
    <submittedName>
        <fullName evidence="1">Uncharacterized protein</fullName>
    </submittedName>
</protein>